<keyword evidence="5 8" id="KW-1133">Transmembrane helix</keyword>
<feature type="region of interest" description="Disordered" evidence="7">
    <location>
        <begin position="1"/>
        <end position="22"/>
    </location>
</feature>
<keyword evidence="2" id="KW-0813">Transport</keyword>
<feature type="transmembrane region" description="Helical" evidence="8">
    <location>
        <begin position="218"/>
        <end position="236"/>
    </location>
</feature>
<dbReference type="EMBL" id="CSTD01000006">
    <property type="protein sequence ID" value="CPR13108.1"/>
    <property type="molecule type" value="Genomic_DNA"/>
</dbReference>
<dbReference type="Proteomes" id="UP000198875">
    <property type="component" value="Unassembled WGS sequence"/>
</dbReference>
<feature type="transmembrane region" description="Helical" evidence="8">
    <location>
        <begin position="29"/>
        <end position="52"/>
    </location>
</feature>
<organism evidence="10 11">
    <name type="scientific">Mycobacterium bohemicum DSM 44277</name>
    <dbReference type="NCBI Taxonomy" id="1236609"/>
    <lineage>
        <taxon>Bacteria</taxon>
        <taxon>Bacillati</taxon>
        <taxon>Actinomycetota</taxon>
        <taxon>Actinomycetes</taxon>
        <taxon>Mycobacteriales</taxon>
        <taxon>Mycobacteriaceae</taxon>
        <taxon>Mycobacterium</taxon>
    </lineage>
</organism>
<dbReference type="PANTHER" id="PTHR42718">
    <property type="entry name" value="MAJOR FACILITATOR SUPERFAMILY MULTIDRUG TRANSPORTER MFSC"/>
    <property type="match status" value="1"/>
</dbReference>
<evidence type="ECO:0000259" key="9">
    <source>
        <dbReference type="PROSITE" id="PS50850"/>
    </source>
</evidence>
<evidence type="ECO:0000256" key="5">
    <source>
        <dbReference type="ARBA" id="ARBA00022989"/>
    </source>
</evidence>
<dbReference type="Gene3D" id="1.20.1720.10">
    <property type="entry name" value="Multidrug resistance protein D"/>
    <property type="match status" value="1"/>
</dbReference>
<dbReference type="Gene3D" id="1.20.1250.20">
    <property type="entry name" value="MFS general substrate transporter like domains"/>
    <property type="match status" value="1"/>
</dbReference>
<dbReference type="OrthoDB" id="9781469at2"/>
<evidence type="ECO:0000256" key="1">
    <source>
        <dbReference type="ARBA" id="ARBA00004651"/>
    </source>
</evidence>
<dbReference type="AlphaFoldDB" id="A0A0U0WDS7"/>
<dbReference type="PROSITE" id="PS50850">
    <property type="entry name" value="MFS"/>
    <property type="match status" value="1"/>
</dbReference>
<feature type="transmembrane region" description="Helical" evidence="8">
    <location>
        <begin position="67"/>
        <end position="84"/>
    </location>
</feature>
<evidence type="ECO:0000256" key="6">
    <source>
        <dbReference type="ARBA" id="ARBA00023136"/>
    </source>
</evidence>
<evidence type="ECO:0000256" key="2">
    <source>
        <dbReference type="ARBA" id="ARBA00022448"/>
    </source>
</evidence>
<dbReference type="Pfam" id="PF07690">
    <property type="entry name" value="MFS_1"/>
    <property type="match status" value="1"/>
</dbReference>
<dbReference type="GO" id="GO:0005886">
    <property type="term" value="C:plasma membrane"/>
    <property type="evidence" value="ECO:0007669"/>
    <property type="project" value="UniProtKB-SubCell"/>
</dbReference>
<dbReference type="InterPro" id="IPR020846">
    <property type="entry name" value="MFS_dom"/>
</dbReference>
<feature type="transmembrane region" description="Helical" evidence="8">
    <location>
        <begin position="321"/>
        <end position="340"/>
    </location>
</feature>
<evidence type="ECO:0000256" key="7">
    <source>
        <dbReference type="SAM" id="MobiDB-lite"/>
    </source>
</evidence>
<dbReference type="PANTHER" id="PTHR42718:SF42">
    <property type="entry name" value="EXPORT PROTEIN"/>
    <property type="match status" value="1"/>
</dbReference>
<feature type="transmembrane region" description="Helical" evidence="8">
    <location>
        <begin position="186"/>
        <end position="206"/>
    </location>
</feature>
<feature type="transmembrane region" description="Helical" evidence="8">
    <location>
        <begin position="286"/>
        <end position="309"/>
    </location>
</feature>
<feature type="transmembrane region" description="Helical" evidence="8">
    <location>
        <begin position="495"/>
        <end position="518"/>
    </location>
</feature>
<evidence type="ECO:0000256" key="4">
    <source>
        <dbReference type="ARBA" id="ARBA00022692"/>
    </source>
</evidence>
<feature type="transmembrane region" description="Helical" evidence="8">
    <location>
        <begin position="352"/>
        <end position="370"/>
    </location>
</feature>
<feature type="transmembrane region" description="Helical" evidence="8">
    <location>
        <begin position="376"/>
        <end position="394"/>
    </location>
</feature>
<feature type="transmembrane region" description="Helical" evidence="8">
    <location>
        <begin position="242"/>
        <end position="265"/>
    </location>
</feature>
<sequence>MSVAVTAPQSTGLRQHPPPTHRGLRSNPWWTLAAACIGVIMVGLDASVVAIANPRIAVDLHASLSDLQWITDAYMLALASLLIFGGKLADRFGRRLAFFVGVIGFAVTSVGIGLVGTVGGVIGLRALQGVFGALLMPSTLALVRAAFPREKLNAAIGIWGGASGVSIAAGPIVGGLLVEHVNWQSVFYINAPIAALALLVGGFAVAESRSGGGRSLDVPGTATLSGGLFLVVFGLIKAQTWGWLAGRTLGLLLAGLAAVAVFVLIELRAAEPLLPMRLFANRPLSIGTAVVVIDFFALFGAVFFLSLYLQNVLGFSPVETGVRTLPLSLTLMVTAPLSGLLTERFGPRPSMVLGLAAVALALFSLAFLRTDSGYGALWPGFVLLGAGIGLVLTASSDAIMGNAGDDDAGVAGGLQSTAIQLGGVLGTTILGSVLSSRVGSVLVDELTGAGIPRPVAAKLSGTKELVAQGFSPTPPGTPAPIAHAVAHGSHEAFMVGLHASMGVAAAAAAVGAVLAVFAGRDNGTGTS</sequence>
<evidence type="ECO:0000313" key="10">
    <source>
        <dbReference type="EMBL" id="CPR13108.1"/>
    </source>
</evidence>
<evidence type="ECO:0000256" key="3">
    <source>
        <dbReference type="ARBA" id="ARBA00022475"/>
    </source>
</evidence>
<dbReference type="InterPro" id="IPR011701">
    <property type="entry name" value="MFS"/>
</dbReference>
<feature type="transmembrane region" description="Helical" evidence="8">
    <location>
        <begin position="154"/>
        <end position="174"/>
    </location>
</feature>
<feature type="transmembrane region" description="Helical" evidence="8">
    <location>
        <begin position="96"/>
        <end position="122"/>
    </location>
</feature>
<keyword evidence="4 8" id="KW-0812">Transmembrane</keyword>
<evidence type="ECO:0000313" key="11">
    <source>
        <dbReference type="Proteomes" id="UP000198875"/>
    </source>
</evidence>
<dbReference type="InterPro" id="IPR004638">
    <property type="entry name" value="EmrB-like"/>
</dbReference>
<dbReference type="RefSeq" id="WP_085180655.1">
    <property type="nucleotide sequence ID" value="NZ_CSTD01000006.1"/>
</dbReference>
<dbReference type="InterPro" id="IPR036259">
    <property type="entry name" value="MFS_trans_sf"/>
</dbReference>
<keyword evidence="6 8" id="KW-0472">Membrane</keyword>
<feature type="domain" description="Major facilitator superfamily (MFS) profile" evidence="9">
    <location>
        <begin position="31"/>
        <end position="523"/>
    </location>
</feature>
<protein>
    <submittedName>
        <fullName evidence="10">EmrB/QacA family drug resistance transporter</fullName>
    </submittedName>
</protein>
<gene>
    <name evidence="10" type="ORF">BN971_04415</name>
</gene>
<accession>A0A0U0WDS7</accession>
<dbReference type="CDD" id="cd17321">
    <property type="entry name" value="MFS_MMR_MDR_like"/>
    <property type="match status" value="1"/>
</dbReference>
<dbReference type="InterPro" id="IPR005829">
    <property type="entry name" value="Sugar_transporter_CS"/>
</dbReference>
<proteinExistence type="predicted"/>
<keyword evidence="3" id="KW-1003">Cell membrane</keyword>
<dbReference type="GO" id="GO:0022857">
    <property type="term" value="F:transmembrane transporter activity"/>
    <property type="evidence" value="ECO:0007669"/>
    <property type="project" value="InterPro"/>
</dbReference>
<reference evidence="10 11" key="1">
    <citation type="submission" date="2015-03" db="EMBL/GenBank/DDBJ databases">
        <authorList>
            <person name="Murphy D."/>
        </authorList>
    </citation>
    <scope>NUCLEOTIDE SEQUENCE [LARGE SCALE GENOMIC DNA]</scope>
    <source>
        <strain evidence="10 11">DSM 44277</strain>
    </source>
</reference>
<evidence type="ECO:0000256" key="8">
    <source>
        <dbReference type="SAM" id="Phobius"/>
    </source>
</evidence>
<dbReference type="PROSITE" id="PS00216">
    <property type="entry name" value="SUGAR_TRANSPORT_1"/>
    <property type="match status" value="1"/>
</dbReference>
<dbReference type="NCBIfam" id="TIGR00711">
    <property type="entry name" value="efflux_EmrB"/>
    <property type="match status" value="1"/>
</dbReference>
<name>A0A0U0WDS7_MYCBE</name>
<comment type="subcellular location">
    <subcellularLocation>
        <location evidence="1">Cell membrane</location>
        <topology evidence="1">Multi-pass membrane protein</topology>
    </subcellularLocation>
</comment>
<dbReference type="SUPFAM" id="SSF103473">
    <property type="entry name" value="MFS general substrate transporter"/>
    <property type="match status" value="1"/>
</dbReference>